<keyword evidence="1" id="KW-1185">Reference proteome</keyword>
<reference evidence="2" key="1">
    <citation type="submission" date="2016-06" db="UniProtKB">
        <authorList>
            <consortium name="WormBaseParasite"/>
        </authorList>
    </citation>
    <scope>IDENTIFICATION</scope>
</reference>
<dbReference type="WBParaSite" id="TCNE_0001365901-mRNA-1">
    <property type="protein sequence ID" value="TCNE_0001365901-mRNA-1"/>
    <property type="gene ID" value="TCNE_0001365901"/>
</dbReference>
<organism evidence="1 2">
    <name type="scientific">Toxocara canis</name>
    <name type="common">Canine roundworm</name>
    <dbReference type="NCBI Taxonomy" id="6265"/>
    <lineage>
        <taxon>Eukaryota</taxon>
        <taxon>Metazoa</taxon>
        <taxon>Ecdysozoa</taxon>
        <taxon>Nematoda</taxon>
        <taxon>Chromadorea</taxon>
        <taxon>Rhabditida</taxon>
        <taxon>Spirurina</taxon>
        <taxon>Ascaridomorpha</taxon>
        <taxon>Ascaridoidea</taxon>
        <taxon>Toxocaridae</taxon>
        <taxon>Toxocara</taxon>
    </lineage>
</organism>
<sequence>LNLFRLTMKLTGQREDGDATAHSPPMHISDEDTLIASTLLNMAQTQVQMLGKINEVQADQKTILEELRRERSQSQMFIGILQKCHEGELERLMKVMTLFCERTRVYEQQQPTAATTQAVNSAAFSAANMGTPGGVQRAFIPSAAAYGSQATPSTFFGAAPITDDGAYAQYLYLQQQIAAQQQRMMRSSKIGS</sequence>
<name>A0A183UYT9_TOXCA</name>
<evidence type="ECO:0000313" key="1">
    <source>
        <dbReference type="Proteomes" id="UP000050794"/>
    </source>
</evidence>
<dbReference type="AlphaFoldDB" id="A0A183UYT9"/>
<dbReference type="Proteomes" id="UP000050794">
    <property type="component" value="Unassembled WGS sequence"/>
</dbReference>
<protein>
    <submittedName>
        <fullName evidence="2">GAT domain-containing protein</fullName>
    </submittedName>
</protein>
<proteinExistence type="predicted"/>
<evidence type="ECO:0000313" key="2">
    <source>
        <dbReference type="WBParaSite" id="TCNE_0001365901-mRNA-1"/>
    </source>
</evidence>
<accession>A0A183UYT9</accession>